<feature type="region of interest" description="Disordered" evidence="4">
    <location>
        <begin position="353"/>
        <end position="377"/>
    </location>
</feature>
<dbReference type="EMBL" id="JAWIZZ010000041">
    <property type="protein sequence ID" value="KAK5780467.1"/>
    <property type="molecule type" value="Genomic_DNA"/>
</dbReference>
<dbReference type="InterPro" id="IPR027038">
    <property type="entry name" value="RanGap"/>
</dbReference>
<dbReference type="PANTHER" id="PTHR24113:SF12">
    <property type="entry name" value="RAN GTPASE-ACTIVATING PROTEIN 1"/>
    <property type="match status" value="1"/>
</dbReference>
<dbReference type="PANTHER" id="PTHR24113">
    <property type="entry name" value="RAN GTPASE-ACTIVATING PROTEIN 1"/>
    <property type="match status" value="1"/>
</dbReference>
<gene>
    <name evidence="5" type="ORF">RI543_002226</name>
</gene>
<organism evidence="5 6">
    <name type="scientific">Arxiozyma heterogenica</name>
    <dbReference type="NCBI Taxonomy" id="278026"/>
    <lineage>
        <taxon>Eukaryota</taxon>
        <taxon>Fungi</taxon>
        <taxon>Dikarya</taxon>
        <taxon>Ascomycota</taxon>
        <taxon>Saccharomycotina</taxon>
        <taxon>Saccharomycetes</taxon>
        <taxon>Saccharomycetales</taxon>
        <taxon>Saccharomycetaceae</taxon>
        <taxon>Arxiozyma</taxon>
    </lineage>
</organism>
<dbReference type="GO" id="GO:0048471">
    <property type="term" value="C:perinuclear region of cytoplasm"/>
    <property type="evidence" value="ECO:0007669"/>
    <property type="project" value="TreeGrafter"/>
</dbReference>
<evidence type="ECO:0000256" key="2">
    <source>
        <dbReference type="ARBA" id="ARBA00022614"/>
    </source>
</evidence>
<feature type="compositionally biased region" description="Polar residues" evidence="4">
    <location>
        <begin position="394"/>
        <end position="405"/>
    </location>
</feature>
<protein>
    <recommendedName>
        <fullName evidence="7">Ran GTPase-activating protein 1</fullName>
    </recommendedName>
</protein>
<evidence type="ECO:0000256" key="3">
    <source>
        <dbReference type="ARBA" id="ARBA00022737"/>
    </source>
</evidence>
<comment type="caution">
    <text evidence="5">The sequence shown here is derived from an EMBL/GenBank/DDBJ whole genome shotgun (WGS) entry which is preliminary data.</text>
</comment>
<dbReference type="GO" id="GO:0005829">
    <property type="term" value="C:cytosol"/>
    <property type="evidence" value="ECO:0007669"/>
    <property type="project" value="TreeGrafter"/>
</dbReference>
<dbReference type="GO" id="GO:0005096">
    <property type="term" value="F:GTPase activator activity"/>
    <property type="evidence" value="ECO:0007669"/>
    <property type="project" value="UniProtKB-KW"/>
</dbReference>
<proteinExistence type="predicted"/>
<keyword evidence="6" id="KW-1185">Reference proteome</keyword>
<keyword evidence="2" id="KW-0433">Leucine-rich repeat</keyword>
<evidence type="ECO:0000256" key="4">
    <source>
        <dbReference type="SAM" id="MobiDB-lite"/>
    </source>
</evidence>
<dbReference type="GO" id="GO:0005634">
    <property type="term" value="C:nucleus"/>
    <property type="evidence" value="ECO:0007669"/>
    <property type="project" value="TreeGrafter"/>
</dbReference>
<dbReference type="GO" id="GO:0006913">
    <property type="term" value="P:nucleocytoplasmic transport"/>
    <property type="evidence" value="ECO:0007669"/>
    <property type="project" value="TreeGrafter"/>
</dbReference>
<keyword evidence="3" id="KW-0677">Repeat</keyword>
<evidence type="ECO:0000313" key="5">
    <source>
        <dbReference type="EMBL" id="KAK5780467.1"/>
    </source>
</evidence>
<dbReference type="Pfam" id="PF13516">
    <property type="entry name" value="LRR_6"/>
    <property type="match status" value="2"/>
</dbReference>
<dbReference type="Proteomes" id="UP001306508">
    <property type="component" value="Unassembled WGS sequence"/>
</dbReference>
<dbReference type="Gene3D" id="3.80.10.10">
    <property type="entry name" value="Ribonuclease Inhibitor"/>
    <property type="match status" value="1"/>
</dbReference>
<accession>A0AAN8A7C4</accession>
<name>A0AAN8A7C4_9SACH</name>
<feature type="region of interest" description="Disordered" evidence="4">
    <location>
        <begin position="386"/>
        <end position="405"/>
    </location>
</feature>
<dbReference type="GO" id="GO:0031267">
    <property type="term" value="F:small GTPase binding"/>
    <property type="evidence" value="ECO:0007669"/>
    <property type="project" value="TreeGrafter"/>
</dbReference>
<evidence type="ECO:0008006" key="7">
    <source>
        <dbReference type="Google" id="ProtNLM"/>
    </source>
</evidence>
<keyword evidence="1" id="KW-0343">GTPase activation</keyword>
<reference evidence="6" key="1">
    <citation type="submission" date="2023-07" db="EMBL/GenBank/DDBJ databases">
        <title>A draft genome of Kazachstania heterogenica Y-27499.</title>
        <authorList>
            <person name="Donic C."/>
            <person name="Kralova J.S."/>
            <person name="Fidel L."/>
            <person name="Ben-Dor S."/>
            <person name="Jung S."/>
        </authorList>
    </citation>
    <scope>NUCLEOTIDE SEQUENCE [LARGE SCALE GENOMIC DNA]</scope>
    <source>
        <strain evidence="6">Y27499</strain>
    </source>
</reference>
<sequence>MSLLPFKTDYLENEVFSISGKALKLTTKEDIQPILEDLLKLDKVTKIDVSGNTISTEASLALAECIKNNEKIYKNVVEVDFADLYTSRLVDEVVKSLEYLLPAFLKCHNLKIVNLSDNAFGLRTIDSLENYIANAVHLEHLILSNNGMGPFAGERIGKALFKLAQNKKQEKLPLLKTFICGRNRLENGSSLYLALGLKSHGKELQTIKLYQNGIRPIGIMTLIEYGFKYCQNLEILDLQDNTFTIVASLKLAEYLPIWKDTLVELNLNDCLLKPKGSNSILKVLNSHVFQSLNKLKLEYNEIEQESVENYLLKALEDEKLPSLKKLELNGNRLDEDSEAVDLLQGMFEDIELDDLEEVDSEDEEEEREDEDENEKFEEIDIESLEKELSELSVDQLSQELSNTKI</sequence>
<evidence type="ECO:0000313" key="6">
    <source>
        <dbReference type="Proteomes" id="UP001306508"/>
    </source>
</evidence>
<dbReference type="SUPFAM" id="SSF52047">
    <property type="entry name" value="RNI-like"/>
    <property type="match status" value="1"/>
</dbReference>
<dbReference type="InterPro" id="IPR032675">
    <property type="entry name" value="LRR_dom_sf"/>
</dbReference>
<dbReference type="SMART" id="SM00368">
    <property type="entry name" value="LRR_RI"/>
    <property type="match status" value="7"/>
</dbReference>
<dbReference type="InterPro" id="IPR001611">
    <property type="entry name" value="Leu-rich_rpt"/>
</dbReference>
<dbReference type="AlphaFoldDB" id="A0AAN8A7C4"/>
<evidence type="ECO:0000256" key="1">
    <source>
        <dbReference type="ARBA" id="ARBA00022468"/>
    </source>
</evidence>